<keyword evidence="2" id="KW-1185">Reference proteome</keyword>
<evidence type="ECO:0000313" key="2">
    <source>
        <dbReference type="Proteomes" id="UP000094236"/>
    </source>
</evidence>
<sequence>MPELLLNNSFKVYKLLSPSLSVSLSSVLSSSSCITDLKRIITNSLYADYQSKNGFFYYSDSLFDMFNGNSDDRRGKSLELKEMDEIVEIKLKKEVKTVQEKNYELNYLIIKSKNKDQIPLKSQIFIFFTEMSSYSSTILLVKALPKFNSLMLNFFINDKGLIIKNLKISSIFLKNCLNINFDKLIKYNSDLEISFNNLNTINNSLANISINLLSKNLKTFNKQEEIIFTDDLFNTLNKLTSIDFKQLDITKIRCNLFYLMSDGKLKFFSHDTEDDDKLIWRILTNLG</sequence>
<evidence type="ECO:0000313" key="1">
    <source>
        <dbReference type="EMBL" id="ODV94651.1"/>
    </source>
</evidence>
<dbReference type="InterPro" id="IPR025204">
    <property type="entry name" value="CENP-L"/>
</dbReference>
<dbReference type="AlphaFoldDB" id="A0A1E4TSB7"/>
<dbReference type="Proteomes" id="UP000094236">
    <property type="component" value="Unassembled WGS sequence"/>
</dbReference>
<gene>
    <name evidence="1" type="ORF">PACTADRAFT_50515</name>
</gene>
<organism evidence="1 2">
    <name type="scientific">Pachysolen tannophilus NRRL Y-2460</name>
    <dbReference type="NCBI Taxonomy" id="669874"/>
    <lineage>
        <taxon>Eukaryota</taxon>
        <taxon>Fungi</taxon>
        <taxon>Dikarya</taxon>
        <taxon>Ascomycota</taxon>
        <taxon>Saccharomycotina</taxon>
        <taxon>Pichiomycetes</taxon>
        <taxon>Pachysolenaceae</taxon>
        <taxon>Pachysolen</taxon>
    </lineage>
</organism>
<dbReference type="OrthoDB" id="3995864at2759"/>
<name>A0A1E4TSB7_PACTA</name>
<reference evidence="2" key="1">
    <citation type="submission" date="2016-05" db="EMBL/GenBank/DDBJ databases">
        <title>Comparative genomics of biotechnologically important yeasts.</title>
        <authorList>
            <consortium name="DOE Joint Genome Institute"/>
            <person name="Riley R."/>
            <person name="Haridas S."/>
            <person name="Wolfe K.H."/>
            <person name="Lopes M.R."/>
            <person name="Hittinger C.T."/>
            <person name="Goker M."/>
            <person name="Salamov A."/>
            <person name="Wisecaver J."/>
            <person name="Long T.M."/>
            <person name="Aerts A.L."/>
            <person name="Barry K."/>
            <person name="Choi C."/>
            <person name="Clum A."/>
            <person name="Coughlan A.Y."/>
            <person name="Deshpande S."/>
            <person name="Douglass A.P."/>
            <person name="Hanson S.J."/>
            <person name="Klenk H.-P."/>
            <person name="Labutti K."/>
            <person name="Lapidus A."/>
            <person name="Lindquist E."/>
            <person name="Lipzen A."/>
            <person name="Meier-Kolthoff J.P."/>
            <person name="Ohm R.A."/>
            <person name="Otillar R.P."/>
            <person name="Pangilinan J."/>
            <person name="Peng Y."/>
            <person name="Rokas A."/>
            <person name="Rosa C.A."/>
            <person name="Scheuner C."/>
            <person name="Sibirny A.A."/>
            <person name="Slot J.C."/>
            <person name="Stielow J.B."/>
            <person name="Sun H."/>
            <person name="Kurtzman C.P."/>
            <person name="Blackwell M."/>
            <person name="Grigoriev I.V."/>
            <person name="Jeffries T.W."/>
        </authorList>
    </citation>
    <scope>NUCLEOTIDE SEQUENCE [LARGE SCALE GENOMIC DNA]</scope>
    <source>
        <strain evidence="2">NRRL Y-2460</strain>
    </source>
</reference>
<dbReference type="EMBL" id="KV454015">
    <property type="protein sequence ID" value="ODV94651.1"/>
    <property type="molecule type" value="Genomic_DNA"/>
</dbReference>
<dbReference type="Pfam" id="PF13092">
    <property type="entry name" value="CENP-L"/>
    <property type="match status" value="1"/>
</dbReference>
<proteinExistence type="predicted"/>
<protein>
    <submittedName>
        <fullName evidence="1">Uncharacterized protein</fullName>
    </submittedName>
</protein>
<accession>A0A1E4TSB7</accession>